<keyword evidence="1" id="KW-0732">Signal</keyword>
<dbReference type="NCBIfam" id="TIGR00426">
    <property type="entry name" value="competence protein ComEA helix-hairpin-helix repeat region"/>
    <property type="match status" value="1"/>
</dbReference>
<protein>
    <submittedName>
        <fullName evidence="2">Competence protein ComEA helix-hairpin-helix repeat protein</fullName>
    </submittedName>
</protein>
<accession>C7RAN1</accession>
<name>C7RAN1_KANKD</name>
<dbReference type="eggNOG" id="COG1555">
    <property type="taxonomic scope" value="Bacteria"/>
</dbReference>
<dbReference type="SUPFAM" id="SSF47781">
    <property type="entry name" value="RuvA domain 2-like"/>
    <property type="match status" value="1"/>
</dbReference>
<feature type="signal peptide" evidence="1">
    <location>
        <begin position="1"/>
        <end position="20"/>
    </location>
</feature>
<dbReference type="InParanoid" id="C7RAN1"/>
<evidence type="ECO:0000313" key="2">
    <source>
        <dbReference type="EMBL" id="ACV26323.1"/>
    </source>
</evidence>
<dbReference type="PANTHER" id="PTHR21180:SF32">
    <property type="entry name" value="ENDONUCLEASE_EXONUCLEASE_PHOSPHATASE FAMILY DOMAIN-CONTAINING PROTEIN 1"/>
    <property type="match status" value="1"/>
</dbReference>
<dbReference type="STRING" id="523791.Kkor_0903"/>
<organism evidence="2 3">
    <name type="scientific">Kangiella koreensis (strain DSM 16069 / JCM 12317 / KCTC 12182 / SW-125)</name>
    <dbReference type="NCBI Taxonomy" id="523791"/>
    <lineage>
        <taxon>Bacteria</taxon>
        <taxon>Pseudomonadati</taxon>
        <taxon>Pseudomonadota</taxon>
        <taxon>Gammaproteobacteria</taxon>
        <taxon>Kangiellales</taxon>
        <taxon>Kangiellaceae</taxon>
        <taxon>Kangiella</taxon>
    </lineage>
</organism>
<dbReference type="Gene3D" id="1.10.150.280">
    <property type="entry name" value="AF1531-like domain"/>
    <property type="match status" value="1"/>
</dbReference>
<reference evidence="2 3" key="1">
    <citation type="journal article" date="2009" name="Stand. Genomic Sci.">
        <title>Complete genome sequence of Kangiella koreensis type strain (SW-125).</title>
        <authorList>
            <person name="Han C."/>
            <person name="Sikorski J."/>
            <person name="Lapidus A."/>
            <person name="Nolan M."/>
            <person name="Glavina Del Rio T."/>
            <person name="Tice H."/>
            <person name="Cheng J.F."/>
            <person name="Lucas S."/>
            <person name="Chen F."/>
            <person name="Copeland A."/>
            <person name="Ivanova N."/>
            <person name="Mavromatis K."/>
            <person name="Ovchinnikova G."/>
            <person name="Pati A."/>
            <person name="Bruce D."/>
            <person name="Goodwin L."/>
            <person name="Pitluck S."/>
            <person name="Chen A."/>
            <person name="Palaniappan K."/>
            <person name="Land M."/>
            <person name="Hauser L."/>
            <person name="Chang Y.J."/>
            <person name="Jeffries C.D."/>
            <person name="Chain P."/>
            <person name="Saunders E."/>
            <person name="Brettin T."/>
            <person name="Goker M."/>
            <person name="Tindall B.J."/>
            <person name="Bristow J."/>
            <person name="Eisen J.A."/>
            <person name="Markowitz V."/>
            <person name="Hugenholtz P."/>
            <person name="Kyrpides N.C."/>
            <person name="Klenk H.P."/>
            <person name="Detter J.C."/>
        </authorList>
    </citation>
    <scope>NUCLEOTIDE SEQUENCE [LARGE SCALE GENOMIC DNA]</scope>
    <source>
        <strain evidence="3">DSM 16069 / KCTC 12182 / SW-125</strain>
    </source>
</reference>
<sequence>MKKLALILSLVIAANTQVLAAKERGGLAAAGSQGAAQEVSSTVNINSADAKELSRVLVGVGAKKAEAIIEYRQKFGPFKSANELTAVKGIGQKTVDKNKSKIKL</sequence>
<proteinExistence type="predicted"/>
<dbReference type="KEGG" id="kko:Kkor_0903"/>
<evidence type="ECO:0000256" key="1">
    <source>
        <dbReference type="SAM" id="SignalP"/>
    </source>
</evidence>
<dbReference type="GO" id="GO:0015628">
    <property type="term" value="P:protein secretion by the type II secretion system"/>
    <property type="evidence" value="ECO:0007669"/>
    <property type="project" value="TreeGrafter"/>
</dbReference>
<dbReference type="HOGENOM" id="CLU_052011_3_0_6"/>
<dbReference type="Proteomes" id="UP000001231">
    <property type="component" value="Chromosome"/>
</dbReference>
<dbReference type="FunCoup" id="C7RAN1">
    <property type="interactions" value="35"/>
</dbReference>
<dbReference type="InterPro" id="IPR010994">
    <property type="entry name" value="RuvA_2-like"/>
</dbReference>
<keyword evidence="3" id="KW-1185">Reference proteome</keyword>
<feature type="chain" id="PRO_5002983567" evidence="1">
    <location>
        <begin position="21"/>
        <end position="104"/>
    </location>
</feature>
<dbReference type="OrthoDB" id="7510573at2"/>
<dbReference type="PANTHER" id="PTHR21180">
    <property type="entry name" value="ENDONUCLEASE/EXONUCLEASE/PHOSPHATASE FAMILY DOMAIN-CONTAINING PROTEIN 1"/>
    <property type="match status" value="1"/>
</dbReference>
<dbReference type="EMBL" id="CP001707">
    <property type="protein sequence ID" value="ACV26323.1"/>
    <property type="molecule type" value="Genomic_DNA"/>
</dbReference>
<dbReference type="GO" id="GO:0015627">
    <property type="term" value="C:type II protein secretion system complex"/>
    <property type="evidence" value="ECO:0007669"/>
    <property type="project" value="TreeGrafter"/>
</dbReference>
<dbReference type="RefSeq" id="WP_012800837.1">
    <property type="nucleotide sequence ID" value="NC_013166.1"/>
</dbReference>
<dbReference type="InterPro" id="IPR051675">
    <property type="entry name" value="Endo/Exo/Phosphatase_dom_1"/>
</dbReference>
<dbReference type="InterPro" id="IPR004509">
    <property type="entry name" value="Competence_ComEA_HhH"/>
</dbReference>
<dbReference type="Pfam" id="PF12836">
    <property type="entry name" value="HHH_3"/>
    <property type="match status" value="1"/>
</dbReference>
<gene>
    <name evidence="2" type="ordered locus">Kkor_0903</name>
</gene>
<evidence type="ECO:0000313" key="3">
    <source>
        <dbReference type="Proteomes" id="UP000001231"/>
    </source>
</evidence>
<dbReference type="AlphaFoldDB" id="C7RAN1"/>